<keyword evidence="2" id="KW-1185">Reference proteome</keyword>
<sequence length="249" mass="26492">MASLREVAEAARAVVDALPVQQLADAEQALDDAATQWQEHTAGSTDSAADEVHGLLHNAKDDLDNVLHAVTRTVPEAIAGFVAHLGVDSTAPAAPQSAAVADPAPVRVSPAEQERLLERVRGQLPPTVEPGTGEKTHGRWTAADGTVRPIISGRDEDADHVDQLLVERGLPPRRRTTRSADVELKLAARMVATKTRHATVVINNQPCVGPYGCDTLVRIVLPAGYTLTVLGSDGYRETFEGGATPWWSS</sequence>
<dbReference type="Pfam" id="PF14428">
    <property type="entry name" value="DddA-like"/>
    <property type="match status" value="1"/>
</dbReference>
<organism evidence="1 2">
    <name type="scientific">Allokutzneria albata</name>
    <name type="common">Kibdelosporangium albatum</name>
    <dbReference type="NCBI Taxonomy" id="211114"/>
    <lineage>
        <taxon>Bacteria</taxon>
        <taxon>Bacillati</taxon>
        <taxon>Actinomycetota</taxon>
        <taxon>Actinomycetes</taxon>
        <taxon>Pseudonocardiales</taxon>
        <taxon>Pseudonocardiaceae</taxon>
        <taxon>Allokutzneria</taxon>
    </lineage>
</organism>
<dbReference type="AlphaFoldDB" id="A0A1H0DVT9"/>
<gene>
    <name evidence="1" type="ORF">SAMN04489726_8016</name>
</gene>
<dbReference type="eggNOG" id="ENOG502ZTPM">
    <property type="taxonomic scope" value="Bacteria"/>
</dbReference>
<dbReference type="STRING" id="211114.SAMN04489726_8016"/>
<reference evidence="1 2" key="1">
    <citation type="submission" date="2016-10" db="EMBL/GenBank/DDBJ databases">
        <authorList>
            <person name="de Groot N.N."/>
        </authorList>
    </citation>
    <scope>NUCLEOTIDE SEQUENCE [LARGE SCALE GENOMIC DNA]</scope>
    <source>
        <strain evidence="1 2">DSM 44149</strain>
    </source>
</reference>
<dbReference type="EMBL" id="LT629701">
    <property type="protein sequence ID" value="SDN74143.1"/>
    <property type="molecule type" value="Genomic_DNA"/>
</dbReference>
<name>A0A1H0DVT9_ALLAB</name>
<dbReference type="RefSeq" id="WP_052407821.1">
    <property type="nucleotide sequence ID" value="NZ_JOEF01000022.1"/>
</dbReference>
<protein>
    <submittedName>
        <fullName evidence="1">SCP1.201-like deaminase</fullName>
    </submittedName>
</protein>
<accession>A0A1H0DVT9</accession>
<proteinExistence type="predicted"/>
<evidence type="ECO:0000313" key="2">
    <source>
        <dbReference type="Proteomes" id="UP000183376"/>
    </source>
</evidence>
<evidence type="ECO:0000313" key="1">
    <source>
        <dbReference type="EMBL" id="SDN74143.1"/>
    </source>
</evidence>
<dbReference type="InterPro" id="IPR032724">
    <property type="entry name" value="SCP1.201-like"/>
</dbReference>
<dbReference type="Proteomes" id="UP000183376">
    <property type="component" value="Chromosome I"/>
</dbReference>